<keyword evidence="8 9" id="KW-0472">Membrane</keyword>
<evidence type="ECO:0000256" key="1">
    <source>
        <dbReference type="ARBA" id="ARBA00004651"/>
    </source>
</evidence>
<dbReference type="GO" id="GO:0005886">
    <property type="term" value="C:plasma membrane"/>
    <property type="evidence" value="ECO:0007669"/>
    <property type="project" value="UniProtKB-SubCell"/>
</dbReference>
<dbReference type="GO" id="GO:0015421">
    <property type="term" value="F:ABC-type oligopeptide transporter activity"/>
    <property type="evidence" value="ECO:0007669"/>
    <property type="project" value="TreeGrafter"/>
</dbReference>
<dbReference type="PATRIC" id="fig|45068.5.peg.1731"/>
<keyword evidence="13" id="KW-1185">Reference proteome</keyword>
<dbReference type="Gene3D" id="3.40.50.300">
    <property type="entry name" value="P-loop containing nucleotide triphosphate hydrolases"/>
    <property type="match status" value="1"/>
</dbReference>
<keyword evidence="4 9" id="KW-0812">Transmembrane</keyword>
<feature type="domain" description="ABC transporter" evidence="10">
    <location>
        <begin position="359"/>
        <end position="594"/>
    </location>
</feature>
<evidence type="ECO:0000256" key="8">
    <source>
        <dbReference type="ARBA" id="ARBA00023136"/>
    </source>
</evidence>
<dbReference type="EMBL" id="LNYK01000019">
    <property type="protein sequence ID" value="KTD20709.1"/>
    <property type="molecule type" value="Genomic_DNA"/>
</dbReference>
<evidence type="ECO:0000256" key="5">
    <source>
        <dbReference type="ARBA" id="ARBA00022741"/>
    </source>
</evidence>
<dbReference type="InterPro" id="IPR011527">
    <property type="entry name" value="ABC1_TM_dom"/>
</dbReference>
<dbReference type="PANTHER" id="PTHR43394:SF1">
    <property type="entry name" value="ATP-BINDING CASSETTE SUB-FAMILY B MEMBER 10, MITOCHONDRIAL"/>
    <property type="match status" value="1"/>
</dbReference>
<accession>A0A0W0VKR4</accession>
<feature type="transmembrane region" description="Helical" evidence="9">
    <location>
        <begin position="258"/>
        <end position="282"/>
    </location>
</feature>
<dbReference type="Proteomes" id="UP000054997">
    <property type="component" value="Unassembled WGS sequence"/>
</dbReference>
<dbReference type="InterPro" id="IPR027417">
    <property type="entry name" value="P-loop_NTPase"/>
</dbReference>
<evidence type="ECO:0000256" key="6">
    <source>
        <dbReference type="ARBA" id="ARBA00022840"/>
    </source>
</evidence>
<dbReference type="InterPro" id="IPR017871">
    <property type="entry name" value="ABC_transporter-like_CS"/>
</dbReference>
<dbReference type="GO" id="GO:0005524">
    <property type="term" value="F:ATP binding"/>
    <property type="evidence" value="ECO:0007669"/>
    <property type="project" value="UniProtKB-KW"/>
</dbReference>
<comment type="caution">
    <text evidence="12">The sequence shown here is derived from an EMBL/GenBank/DDBJ whole genome shotgun (WGS) entry which is preliminary data.</text>
</comment>
<evidence type="ECO:0000256" key="7">
    <source>
        <dbReference type="ARBA" id="ARBA00022989"/>
    </source>
</evidence>
<dbReference type="Pfam" id="PF00664">
    <property type="entry name" value="ABC_membrane"/>
    <property type="match status" value="1"/>
</dbReference>
<feature type="transmembrane region" description="Helical" evidence="9">
    <location>
        <begin position="31"/>
        <end position="53"/>
    </location>
</feature>
<feature type="transmembrane region" description="Helical" evidence="9">
    <location>
        <begin position="167"/>
        <end position="198"/>
    </location>
</feature>
<dbReference type="AlphaFoldDB" id="A0A0W0VKR4"/>
<feature type="domain" description="ABC transmembrane type-1" evidence="11">
    <location>
        <begin position="29"/>
        <end position="323"/>
    </location>
</feature>
<sequence>MDKETYLQTSRYPFLRLLNYMRGERKNYLTATLYSVLNKLFDIFPEVLIGVAVDVVVNRKNSWLATLLGNPDMMFQLVMLGVLTFVAWGLESVFQYLYSVKWRNLAQAVEHRLRMETYQHIQSARMQDVDKTAVGQLIATINDDINQLERFLEDGLNQIIQITASTLLIGIIFLICSPIITVFAILPVPFILLGAFYFQHKLEPKFLLVREKAANISAALANNLTGLMTIKSYTAEQFEGRRIESLSQDYQNANRETIVISSMVTPVIRIIILTGFLFTLMIGGYKTIHGAMNVGVFSLLIFLSQRLLWPFSMLADVTVNFQRAMASTTRALNLLTWEKEEQTGKQLVSGKKQFDSSGISFNQVVFSYLGSEKPVLDDFSVTIRDKETVAFVGESGSGKSTIIKLLCRFYLPKSGNITCNGANINCFDLKNWREKIALVSQDVFLFEGSIADNIAYAQKNADMDKIWKAACIAGVDKFIHQLPDGMLSDVGPRGAFLSGGQKQRIAIARAVLKDAPILILDEATSAVDNDTELAIQQALAKISHNKTTIIIAHRLSTVTNADKIYVLDKGRIIEQGTHQELLKSPTYYRHLWSIQTGEYQQEIETADC</sequence>
<dbReference type="Pfam" id="PF00005">
    <property type="entry name" value="ABC_tran"/>
    <property type="match status" value="1"/>
</dbReference>
<evidence type="ECO:0000259" key="10">
    <source>
        <dbReference type="PROSITE" id="PS50893"/>
    </source>
</evidence>
<keyword evidence="7 9" id="KW-1133">Transmembrane helix</keyword>
<name>A0A0W0VKR4_9GAMM</name>
<dbReference type="GO" id="GO:0016887">
    <property type="term" value="F:ATP hydrolysis activity"/>
    <property type="evidence" value="ECO:0007669"/>
    <property type="project" value="InterPro"/>
</dbReference>
<dbReference type="SMART" id="SM00382">
    <property type="entry name" value="AAA"/>
    <property type="match status" value="1"/>
</dbReference>
<dbReference type="PROSITE" id="PS50893">
    <property type="entry name" value="ABC_TRANSPORTER_2"/>
    <property type="match status" value="1"/>
</dbReference>
<keyword evidence="2" id="KW-0813">Transport</keyword>
<dbReference type="InterPro" id="IPR003439">
    <property type="entry name" value="ABC_transporter-like_ATP-bd"/>
</dbReference>
<keyword evidence="3" id="KW-1003">Cell membrane</keyword>
<dbReference type="InterPro" id="IPR039421">
    <property type="entry name" value="Type_1_exporter"/>
</dbReference>
<evidence type="ECO:0000256" key="9">
    <source>
        <dbReference type="SAM" id="Phobius"/>
    </source>
</evidence>
<keyword evidence="6" id="KW-0067">ATP-binding</keyword>
<evidence type="ECO:0000256" key="4">
    <source>
        <dbReference type="ARBA" id="ARBA00022692"/>
    </source>
</evidence>
<evidence type="ECO:0000256" key="3">
    <source>
        <dbReference type="ARBA" id="ARBA00022475"/>
    </source>
</evidence>
<reference evidence="12 13" key="1">
    <citation type="submission" date="2015-11" db="EMBL/GenBank/DDBJ databases">
        <title>Genomic analysis of 38 Legionella species identifies large and diverse effector repertoires.</title>
        <authorList>
            <person name="Burstein D."/>
            <person name="Amaro F."/>
            <person name="Zusman T."/>
            <person name="Lifshitz Z."/>
            <person name="Cohen O."/>
            <person name="Gilbert J.A."/>
            <person name="Pupko T."/>
            <person name="Shuman H.A."/>
            <person name="Segal G."/>
        </authorList>
    </citation>
    <scope>NUCLEOTIDE SEQUENCE [LARGE SCALE GENOMIC DNA]</scope>
    <source>
        <strain evidence="12 13">ATCC 49505</strain>
    </source>
</reference>
<keyword evidence="5" id="KW-0547">Nucleotide-binding</keyword>
<proteinExistence type="predicted"/>
<gene>
    <name evidence="12" type="ORF">Llon_1595</name>
</gene>
<dbReference type="CDD" id="cd18565">
    <property type="entry name" value="ABC_6TM_exporter_like"/>
    <property type="match status" value="1"/>
</dbReference>
<dbReference type="PROSITE" id="PS50929">
    <property type="entry name" value="ABC_TM1F"/>
    <property type="match status" value="1"/>
</dbReference>
<dbReference type="SUPFAM" id="SSF52540">
    <property type="entry name" value="P-loop containing nucleoside triphosphate hydrolases"/>
    <property type="match status" value="1"/>
</dbReference>
<dbReference type="PANTHER" id="PTHR43394">
    <property type="entry name" value="ATP-DEPENDENT PERMEASE MDL1, MITOCHONDRIAL"/>
    <property type="match status" value="1"/>
</dbReference>
<dbReference type="STRING" id="45068.Llon_1595"/>
<organism evidence="12 13">
    <name type="scientific">Legionella londiniensis</name>
    <dbReference type="NCBI Taxonomy" id="45068"/>
    <lineage>
        <taxon>Bacteria</taxon>
        <taxon>Pseudomonadati</taxon>
        <taxon>Pseudomonadota</taxon>
        <taxon>Gammaproteobacteria</taxon>
        <taxon>Legionellales</taxon>
        <taxon>Legionellaceae</taxon>
        <taxon>Legionella</taxon>
    </lineage>
</organism>
<feature type="transmembrane region" description="Helical" evidence="9">
    <location>
        <begin position="294"/>
        <end position="315"/>
    </location>
</feature>
<dbReference type="SUPFAM" id="SSF90123">
    <property type="entry name" value="ABC transporter transmembrane region"/>
    <property type="match status" value="1"/>
</dbReference>
<comment type="subcellular location">
    <subcellularLocation>
        <location evidence="1">Cell membrane</location>
        <topology evidence="1">Multi-pass membrane protein</topology>
    </subcellularLocation>
</comment>
<protein>
    <submittedName>
        <fullName evidence="12">ABC transporter, ATP binding/permease protein MsbA</fullName>
    </submittedName>
</protein>
<evidence type="ECO:0000256" key="2">
    <source>
        <dbReference type="ARBA" id="ARBA00022448"/>
    </source>
</evidence>
<evidence type="ECO:0000313" key="12">
    <source>
        <dbReference type="EMBL" id="KTD20709.1"/>
    </source>
</evidence>
<feature type="transmembrane region" description="Helical" evidence="9">
    <location>
        <begin position="73"/>
        <end position="94"/>
    </location>
</feature>
<dbReference type="RefSeq" id="WP_058529586.1">
    <property type="nucleotide sequence ID" value="NZ_CAAAHZ010000004.1"/>
</dbReference>
<dbReference type="PROSITE" id="PS00211">
    <property type="entry name" value="ABC_TRANSPORTER_1"/>
    <property type="match status" value="1"/>
</dbReference>
<dbReference type="InterPro" id="IPR036640">
    <property type="entry name" value="ABC1_TM_sf"/>
</dbReference>
<evidence type="ECO:0000313" key="13">
    <source>
        <dbReference type="Proteomes" id="UP000054997"/>
    </source>
</evidence>
<dbReference type="InterPro" id="IPR003593">
    <property type="entry name" value="AAA+_ATPase"/>
</dbReference>
<dbReference type="FunFam" id="3.40.50.300:FF:000221">
    <property type="entry name" value="Multidrug ABC transporter ATP-binding protein"/>
    <property type="match status" value="1"/>
</dbReference>
<evidence type="ECO:0000259" key="11">
    <source>
        <dbReference type="PROSITE" id="PS50929"/>
    </source>
</evidence>
<dbReference type="Gene3D" id="1.20.1560.10">
    <property type="entry name" value="ABC transporter type 1, transmembrane domain"/>
    <property type="match status" value="1"/>
</dbReference>